<sequence>MAPLLNVAIRGARVSISEKGPASVTVLPAESGKRARSVKDEALGHRETVTFCVIIQPTKRDRLYLSFSAEEILLTKVVGQRTFGNVVAPEEKK</sequence>
<accession>A0A8X6NMJ7</accession>
<reference evidence="1" key="1">
    <citation type="submission" date="2020-08" db="EMBL/GenBank/DDBJ databases">
        <title>Multicomponent nature underlies the extraordinary mechanical properties of spider dragline silk.</title>
        <authorList>
            <person name="Kono N."/>
            <person name="Nakamura H."/>
            <person name="Mori M."/>
            <person name="Yoshida Y."/>
            <person name="Ohtoshi R."/>
            <person name="Malay A.D."/>
            <person name="Moran D.A.P."/>
            <person name="Tomita M."/>
            <person name="Numata K."/>
            <person name="Arakawa K."/>
        </authorList>
    </citation>
    <scope>NUCLEOTIDE SEQUENCE</scope>
</reference>
<name>A0A8X6NMJ7_NEPPI</name>
<dbReference type="EMBL" id="BMAW01011003">
    <property type="protein sequence ID" value="GFT21508.1"/>
    <property type="molecule type" value="Genomic_DNA"/>
</dbReference>
<dbReference type="AlphaFoldDB" id="A0A8X6NMJ7"/>
<comment type="caution">
    <text evidence="1">The sequence shown here is derived from an EMBL/GenBank/DDBJ whole genome shotgun (WGS) entry which is preliminary data.</text>
</comment>
<gene>
    <name evidence="1" type="ORF">NPIL_679261</name>
</gene>
<dbReference type="Proteomes" id="UP000887013">
    <property type="component" value="Unassembled WGS sequence"/>
</dbReference>
<proteinExistence type="predicted"/>
<protein>
    <submittedName>
        <fullName evidence="1">Uncharacterized protein</fullName>
    </submittedName>
</protein>
<organism evidence="1 2">
    <name type="scientific">Nephila pilipes</name>
    <name type="common">Giant wood spider</name>
    <name type="synonym">Nephila maculata</name>
    <dbReference type="NCBI Taxonomy" id="299642"/>
    <lineage>
        <taxon>Eukaryota</taxon>
        <taxon>Metazoa</taxon>
        <taxon>Ecdysozoa</taxon>
        <taxon>Arthropoda</taxon>
        <taxon>Chelicerata</taxon>
        <taxon>Arachnida</taxon>
        <taxon>Araneae</taxon>
        <taxon>Araneomorphae</taxon>
        <taxon>Entelegynae</taxon>
        <taxon>Araneoidea</taxon>
        <taxon>Nephilidae</taxon>
        <taxon>Nephila</taxon>
    </lineage>
</organism>
<keyword evidence="2" id="KW-1185">Reference proteome</keyword>
<evidence type="ECO:0000313" key="1">
    <source>
        <dbReference type="EMBL" id="GFT21508.1"/>
    </source>
</evidence>
<evidence type="ECO:0000313" key="2">
    <source>
        <dbReference type="Proteomes" id="UP000887013"/>
    </source>
</evidence>